<dbReference type="AlphaFoldDB" id="A0A0G2HTE1"/>
<dbReference type="VEuPathDB" id="FungiDB:EMCG_03998"/>
<evidence type="ECO:0000259" key="2">
    <source>
        <dbReference type="Pfam" id="PF13391"/>
    </source>
</evidence>
<comment type="caution">
    <text evidence="3">The sequence shown here is derived from an EMBL/GenBank/DDBJ whole genome shotgun (WGS) entry which is preliminary data.</text>
</comment>
<reference evidence="4" key="1">
    <citation type="journal article" date="2015" name="PLoS Genet.">
        <title>The dynamic genome and transcriptome of the human fungal pathogen Blastomyces and close relative Emmonsia.</title>
        <authorList>
            <person name="Munoz J.F."/>
            <person name="Gauthier G.M."/>
            <person name="Desjardins C.A."/>
            <person name="Gallo J.E."/>
            <person name="Holder J."/>
            <person name="Sullivan T.D."/>
            <person name="Marty A.J."/>
            <person name="Carmen J.C."/>
            <person name="Chen Z."/>
            <person name="Ding L."/>
            <person name="Gujja S."/>
            <person name="Magrini V."/>
            <person name="Misas E."/>
            <person name="Mitreva M."/>
            <person name="Priest M."/>
            <person name="Saif S."/>
            <person name="Whiston E.A."/>
            <person name="Young S."/>
            <person name="Zeng Q."/>
            <person name="Goldman W.E."/>
            <person name="Mardis E.R."/>
            <person name="Taylor J.W."/>
            <person name="McEwen J.G."/>
            <person name="Clay O.K."/>
            <person name="Klein B.S."/>
            <person name="Cuomo C.A."/>
        </authorList>
    </citation>
    <scope>NUCLEOTIDE SEQUENCE [LARGE SCALE GENOMIC DNA]</scope>
    <source>
        <strain evidence="4">UAMH 3008</strain>
    </source>
</reference>
<feature type="domain" description="HNH nuclease" evidence="2">
    <location>
        <begin position="143"/>
        <end position="206"/>
    </location>
</feature>
<protein>
    <recommendedName>
        <fullName evidence="2">HNH nuclease domain-containing protein</fullName>
    </recommendedName>
</protein>
<accession>A0A0G2HTE1</accession>
<name>A0A0G2HTE1_9EURO</name>
<dbReference type="EMBL" id="LCZI01001307">
    <property type="protein sequence ID" value="KKZ61392.1"/>
    <property type="molecule type" value="Genomic_DNA"/>
</dbReference>
<proteinExistence type="predicted"/>
<dbReference type="Pfam" id="PF13391">
    <property type="entry name" value="HNH_2"/>
    <property type="match status" value="1"/>
</dbReference>
<sequence length="389" mass="43454">MEHFQRPQIPKLNLLAANNIKFLHPHYSWKNILLSLPRVDQNPAGKLGVHHQTALIGCQIVANNVFDRSYLSLDKEGIQRVDRTIGSDEVLTDNEYYLIVPDVDAPYPVVPSFSDWQFPHGGIPSSWPEVEPSTGVSEPFQRCGVTKYSFAIESAHLVPKEEATWFNLNSMDFTLGQYATINTSANLLPLRADVHKIFDKRWWAIVPKIGPDGGAPKYVSHILHAQAGEVFPEHHNVEVQYLHQLSRPYLFARFAWAVLISTKWFVTSGMGRKVVRLQAASDDTPTWLTMSLPGEQLKSLYLAGGSRSATPQKKRRTTDTPAEEEMESSDSSCSDDDEDVWDALQRRNRRLQQTSSSTETAPDVGTTLKSVGEAVAPVEEEEMVSGLGA</sequence>
<evidence type="ECO:0000256" key="1">
    <source>
        <dbReference type="SAM" id="MobiDB-lite"/>
    </source>
</evidence>
<organism evidence="3 4">
    <name type="scientific">[Emmonsia] crescens</name>
    <dbReference type="NCBI Taxonomy" id="73230"/>
    <lineage>
        <taxon>Eukaryota</taxon>
        <taxon>Fungi</taxon>
        <taxon>Dikarya</taxon>
        <taxon>Ascomycota</taxon>
        <taxon>Pezizomycotina</taxon>
        <taxon>Eurotiomycetes</taxon>
        <taxon>Eurotiomycetidae</taxon>
        <taxon>Onygenales</taxon>
        <taxon>Ajellomycetaceae</taxon>
        <taxon>Emergomyces</taxon>
    </lineage>
</organism>
<feature type="compositionally biased region" description="Polar residues" evidence="1">
    <location>
        <begin position="351"/>
        <end position="360"/>
    </location>
</feature>
<feature type="region of interest" description="Disordered" evidence="1">
    <location>
        <begin position="303"/>
        <end position="389"/>
    </location>
</feature>
<dbReference type="Proteomes" id="UP000034164">
    <property type="component" value="Unassembled WGS sequence"/>
</dbReference>
<evidence type="ECO:0000313" key="3">
    <source>
        <dbReference type="EMBL" id="KKZ61392.1"/>
    </source>
</evidence>
<gene>
    <name evidence="3" type="ORF">EMCG_03998</name>
</gene>
<evidence type="ECO:0000313" key="4">
    <source>
        <dbReference type="Proteomes" id="UP000034164"/>
    </source>
</evidence>
<dbReference type="OrthoDB" id="4181608at2759"/>
<dbReference type="InterPro" id="IPR003615">
    <property type="entry name" value="HNH_nuc"/>
</dbReference>
<feature type="compositionally biased region" description="Acidic residues" evidence="1">
    <location>
        <begin position="321"/>
        <end position="341"/>
    </location>
</feature>